<feature type="region of interest" description="Disordered" evidence="1">
    <location>
        <begin position="1"/>
        <end position="20"/>
    </location>
</feature>
<dbReference type="AlphaFoldDB" id="A0A484B4L7"/>
<name>A0A484B4L7_DRONA</name>
<reference evidence="4 5" key="1">
    <citation type="journal article" date="2019" name="J. Hered.">
        <title>An Improved Genome Assembly for Drosophila navojoa, the Basal Species in the mojavensis Cluster.</title>
        <authorList>
            <person name="Vanderlinde T."/>
            <person name="Dupim E.G."/>
            <person name="Nazario-Yepiz N.O."/>
            <person name="Carvalho A.B."/>
        </authorList>
    </citation>
    <scope>NUCLEOTIDE SEQUENCE [LARGE SCALE GENOMIC DNA]</scope>
    <source>
        <strain evidence="4">Navoj_Jal97</strain>
        <tissue evidence="4">Whole organism</tissue>
    </source>
</reference>
<dbReference type="Gene3D" id="1.20.900.10">
    <property type="entry name" value="Dbl homology (DH) domain"/>
    <property type="match status" value="1"/>
</dbReference>
<dbReference type="SMART" id="SM00233">
    <property type="entry name" value="PH"/>
    <property type="match status" value="1"/>
</dbReference>
<comment type="caution">
    <text evidence="4">The sequence shown here is derived from an EMBL/GenBank/DDBJ whole genome shotgun (WGS) entry which is preliminary data.</text>
</comment>
<evidence type="ECO:0000259" key="3">
    <source>
        <dbReference type="PROSITE" id="PS50010"/>
    </source>
</evidence>
<dbReference type="Gene3D" id="2.30.29.30">
    <property type="entry name" value="Pleckstrin-homology domain (PH domain)/Phosphotyrosine-binding domain (PTB)"/>
    <property type="match status" value="1"/>
</dbReference>
<dbReference type="CDD" id="cd00160">
    <property type="entry name" value="RhoGEF"/>
    <property type="match status" value="1"/>
</dbReference>
<dbReference type="SUPFAM" id="SSF50729">
    <property type="entry name" value="PH domain-like"/>
    <property type="match status" value="1"/>
</dbReference>
<dbReference type="PROSITE" id="PS50003">
    <property type="entry name" value="PH_DOMAIN"/>
    <property type="match status" value="1"/>
</dbReference>
<feature type="region of interest" description="Disordered" evidence="1">
    <location>
        <begin position="584"/>
        <end position="607"/>
    </location>
</feature>
<dbReference type="OMA" id="RKCEYET"/>
<gene>
    <name evidence="4" type="ORF">AWZ03_010360</name>
</gene>
<dbReference type="SMART" id="SM00325">
    <property type="entry name" value="RhoGEF"/>
    <property type="match status" value="1"/>
</dbReference>
<dbReference type="FunFam" id="1.20.900.10:FF:000048">
    <property type="entry name" value="GL21162"/>
    <property type="match status" value="1"/>
</dbReference>
<dbReference type="PANTHER" id="PTHR12673:SF159">
    <property type="entry name" value="LD03170P"/>
    <property type="match status" value="1"/>
</dbReference>
<keyword evidence="5" id="KW-1185">Reference proteome</keyword>
<evidence type="ECO:0000313" key="4">
    <source>
        <dbReference type="EMBL" id="TDG43232.1"/>
    </source>
</evidence>
<dbReference type="InterPro" id="IPR000219">
    <property type="entry name" value="DH_dom"/>
</dbReference>
<feature type="domain" description="PH" evidence="2">
    <location>
        <begin position="276"/>
        <end position="375"/>
    </location>
</feature>
<sequence length="671" mass="76110">MFTPRQKVHTQGVANSPHTPLSFSRELRQVLQERNLLTAKSRKKVCSMLDSSSSSPIGSPNPEAGKRIGFRLQAVQEIITSEKSYLEQLELLMKYFVRPLKEQAIIDAANHTALFGQIEMIHNLNGEFLRELEANMENVAHAFLKMAPFFKLYSVYAFDYRGALFILQDLISKNPVFRKFLEENESRPEVQRKLNSLMIVPIQRVPRYKLLLEQVLLYTSPADADYKLLKESVKEIEATASHINACVEEQEITQYLIHLQNSLVNRTPNIVKPSRRVIKEGMLYKITHKGQPIKRYCVLMSDIFMYCKVIKERAPNTQVENSLECCCIFPLKKCKVYEMMPGNFKLSCQSDGIIFGCDDLQVSRTWVGFIRDAIDLHVQCRKTLRKDSSKRTPIRKKDMKKFGADYVLSPNKRKCDYETIFRNKNRSTDSDEEAANETLGSRSICFPRKRKYPQQMPQTSTSTLSVSVKRPAPPPPTVELRRKEEPLSASKENRISKLYKMIVPGDKANNLRGILKRSKPTNNPPLDADPSYGFASRYSDSKSYFRAHNVDNTIPTAIKREDLFDVDLGNGNFRDVLFPLRSSGGSQKSGGVGGGGGGGGGAGWTTPEQTLRSAEEDALYAVPQKKRVKFDDALDAYEQKPFVFPSSGSNAEAIKAPSLRERIYDFFANLF</sequence>
<protein>
    <recommendedName>
        <fullName evidence="6">DH domain-containing protein</fullName>
    </recommendedName>
</protein>
<dbReference type="Proteomes" id="UP000295192">
    <property type="component" value="Unassembled WGS sequence"/>
</dbReference>
<feature type="compositionally biased region" description="Basic and acidic residues" evidence="1">
    <location>
        <begin position="479"/>
        <end position="488"/>
    </location>
</feature>
<dbReference type="GO" id="GO:0005085">
    <property type="term" value="F:guanyl-nucleotide exchange factor activity"/>
    <property type="evidence" value="ECO:0007669"/>
    <property type="project" value="InterPro"/>
</dbReference>
<organism evidence="4 5">
    <name type="scientific">Drosophila navojoa</name>
    <name type="common">Fruit fly</name>
    <dbReference type="NCBI Taxonomy" id="7232"/>
    <lineage>
        <taxon>Eukaryota</taxon>
        <taxon>Metazoa</taxon>
        <taxon>Ecdysozoa</taxon>
        <taxon>Arthropoda</taxon>
        <taxon>Hexapoda</taxon>
        <taxon>Insecta</taxon>
        <taxon>Pterygota</taxon>
        <taxon>Neoptera</taxon>
        <taxon>Endopterygota</taxon>
        <taxon>Diptera</taxon>
        <taxon>Brachycera</taxon>
        <taxon>Muscomorpha</taxon>
        <taxon>Ephydroidea</taxon>
        <taxon>Drosophilidae</taxon>
        <taxon>Drosophila</taxon>
    </lineage>
</organism>
<evidence type="ECO:0008006" key="6">
    <source>
        <dbReference type="Google" id="ProtNLM"/>
    </source>
</evidence>
<feature type="compositionally biased region" description="Gly residues" evidence="1">
    <location>
        <begin position="587"/>
        <end position="603"/>
    </location>
</feature>
<dbReference type="PANTHER" id="PTHR12673">
    <property type="entry name" value="FACIOGENITAL DYSPLASIA PROTEIN"/>
    <property type="match status" value="1"/>
</dbReference>
<evidence type="ECO:0000313" key="5">
    <source>
        <dbReference type="Proteomes" id="UP000295192"/>
    </source>
</evidence>
<accession>A0A484B4L7</accession>
<dbReference type="Pfam" id="PF00169">
    <property type="entry name" value="PH"/>
    <property type="match status" value="1"/>
</dbReference>
<dbReference type="InterPro" id="IPR001849">
    <property type="entry name" value="PH_domain"/>
</dbReference>
<dbReference type="PROSITE" id="PS50010">
    <property type="entry name" value="DH_2"/>
    <property type="match status" value="1"/>
</dbReference>
<dbReference type="STRING" id="7232.A0A484B4L7"/>
<dbReference type="SUPFAM" id="SSF48065">
    <property type="entry name" value="DBL homology domain (DH-domain)"/>
    <property type="match status" value="1"/>
</dbReference>
<dbReference type="Pfam" id="PF00621">
    <property type="entry name" value="RhoGEF"/>
    <property type="match status" value="1"/>
</dbReference>
<dbReference type="InterPro" id="IPR051092">
    <property type="entry name" value="FYVE_RhoGEF_PH"/>
</dbReference>
<evidence type="ECO:0000256" key="1">
    <source>
        <dbReference type="SAM" id="MobiDB-lite"/>
    </source>
</evidence>
<evidence type="ECO:0000259" key="2">
    <source>
        <dbReference type="PROSITE" id="PS50003"/>
    </source>
</evidence>
<feature type="compositionally biased region" description="Polar residues" evidence="1">
    <location>
        <begin position="455"/>
        <end position="466"/>
    </location>
</feature>
<dbReference type="InterPro" id="IPR035899">
    <property type="entry name" value="DBL_dom_sf"/>
</dbReference>
<dbReference type="EMBL" id="LSRL02000168">
    <property type="protein sequence ID" value="TDG43232.1"/>
    <property type="molecule type" value="Genomic_DNA"/>
</dbReference>
<feature type="domain" description="DH" evidence="3">
    <location>
        <begin position="70"/>
        <end position="246"/>
    </location>
</feature>
<dbReference type="InterPro" id="IPR011993">
    <property type="entry name" value="PH-like_dom_sf"/>
</dbReference>
<dbReference type="OrthoDB" id="245697at2759"/>
<feature type="region of interest" description="Disordered" evidence="1">
    <location>
        <begin position="447"/>
        <end position="488"/>
    </location>
</feature>
<dbReference type="GO" id="GO:0005737">
    <property type="term" value="C:cytoplasm"/>
    <property type="evidence" value="ECO:0007669"/>
    <property type="project" value="TreeGrafter"/>
</dbReference>
<proteinExistence type="predicted"/>